<reference evidence="2 3" key="1">
    <citation type="journal article" date="2014" name="Am. J. Bot.">
        <title>Genome assembly and annotation for red clover (Trifolium pratense; Fabaceae).</title>
        <authorList>
            <person name="Istvanek J."/>
            <person name="Jaros M."/>
            <person name="Krenek A."/>
            <person name="Repkova J."/>
        </authorList>
    </citation>
    <scope>NUCLEOTIDE SEQUENCE [LARGE SCALE GENOMIC DNA]</scope>
    <source>
        <strain evidence="3">cv. Tatra</strain>
        <tissue evidence="2">Young leaves</tissue>
    </source>
</reference>
<evidence type="ECO:0000256" key="1">
    <source>
        <dbReference type="SAM" id="MobiDB-lite"/>
    </source>
</evidence>
<feature type="compositionally biased region" description="Basic and acidic residues" evidence="1">
    <location>
        <begin position="32"/>
        <end position="55"/>
    </location>
</feature>
<dbReference type="Proteomes" id="UP000236291">
    <property type="component" value="Unassembled WGS sequence"/>
</dbReference>
<sequence length="88" mass="9686">MTVAPVVPFLIATDPQMLGLNIMEVGGGTMKGDNRDEERRKTHIDGRRTSTRERTNSISKRINSYGKGGIPTRGGATLNYCKTKNSNF</sequence>
<accession>A0A2K3L9L1</accession>
<gene>
    <name evidence="2" type="ORF">L195_g031136</name>
</gene>
<protein>
    <submittedName>
        <fullName evidence="2">Uncharacterized protein</fullName>
    </submittedName>
</protein>
<comment type="caution">
    <text evidence="2">The sequence shown here is derived from an EMBL/GenBank/DDBJ whole genome shotgun (WGS) entry which is preliminary data.</text>
</comment>
<dbReference type="AlphaFoldDB" id="A0A2K3L9L1"/>
<feature type="region of interest" description="Disordered" evidence="1">
    <location>
        <begin position="26"/>
        <end position="56"/>
    </location>
</feature>
<name>A0A2K3L9L1_TRIPR</name>
<evidence type="ECO:0000313" key="3">
    <source>
        <dbReference type="Proteomes" id="UP000236291"/>
    </source>
</evidence>
<proteinExistence type="predicted"/>
<organism evidence="2 3">
    <name type="scientific">Trifolium pratense</name>
    <name type="common">Red clover</name>
    <dbReference type="NCBI Taxonomy" id="57577"/>
    <lineage>
        <taxon>Eukaryota</taxon>
        <taxon>Viridiplantae</taxon>
        <taxon>Streptophyta</taxon>
        <taxon>Embryophyta</taxon>
        <taxon>Tracheophyta</taxon>
        <taxon>Spermatophyta</taxon>
        <taxon>Magnoliopsida</taxon>
        <taxon>eudicotyledons</taxon>
        <taxon>Gunneridae</taxon>
        <taxon>Pentapetalae</taxon>
        <taxon>rosids</taxon>
        <taxon>fabids</taxon>
        <taxon>Fabales</taxon>
        <taxon>Fabaceae</taxon>
        <taxon>Papilionoideae</taxon>
        <taxon>50 kb inversion clade</taxon>
        <taxon>NPAAA clade</taxon>
        <taxon>Hologalegina</taxon>
        <taxon>IRL clade</taxon>
        <taxon>Trifolieae</taxon>
        <taxon>Trifolium</taxon>
    </lineage>
</organism>
<reference evidence="2 3" key="2">
    <citation type="journal article" date="2017" name="Front. Plant Sci.">
        <title>Gene Classification and Mining of Molecular Markers Useful in Red Clover (Trifolium pratense) Breeding.</title>
        <authorList>
            <person name="Istvanek J."/>
            <person name="Dluhosova J."/>
            <person name="Dluhos P."/>
            <person name="Patkova L."/>
            <person name="Nedelnik J."/>
            <person name="Repkova J."/>
        </authorList>
    </citation>
    <scope>NUCLEOTIDE SEQUENCE [LARGE SCALE GENOMIC DNA]</scope>
    <source>
        <strain evidence="3">cv. Tatra</strain>
        <tissue evidence="2">Young leaves</tissue>
    </source>
</reference>
<evidence type="ECO:0000313" key="2">
    <source>
        <dbReference type="EMBL" id="PNX75204.1"/>
    </source>
</evidence>
<dbReference type="EMBL" id="ASHM01028679">
    <property type="protein sequence ID" value="PNX75204.1"/>
    <property type="molecule type" value="Genomic_DNA"/>
</dbReference>